<accession>A0ACB8YLZ6</accession>
<protein>
    <submittedName>
        <fullName evidence="1">Uncharacterized protein</fullName>
    </submittedName>
</protein>
<gene>
    <name evidence="1" type="ORF">L1987_80034</name>
</gene>
<reference evidence="2" key="1">
    <citation type="journal article" date="2022" name="Mol. Ecol. Resour.">
        <title>The genomes of chicory, endive, great burdock and yacon provide insights into Asteraceae palaeo-polyploidization history and plant inulin production.</title>
        <authorList>
            <person name="Fan W."/>
            <person name="Wang S."/>
            <person name="Wang H."/>
            <person name="Wang A."/>
            <person name="Jiang F."/>
            <person name="Liu H."/>
            <person name="Zhao H."/>
            <person name="Xu D."/>
            <person name="Zhang Y."/>
        </authorList>
    </citation>
    <scope>NUCLEOTIDE SEQUENCE [LARGE SCALE GENOMIC DNA]</scope>
    <source>
        <strain evidence="2">cv. Yunnan</strain>
    </source>
</reference>
<comment type="caution">
    <text evidence="1">The sequence shown here is derived from an EMBL/GenBank/DDBJ whole genome shotgun (WGS) entry which is preliminary data.</text>
</comment>
<dbReference type="EMBL" id="CM042044">
    <property type="protein sequence ID" value="KAI3686359.1"/>
    <property type="molecule type" value="Genomic_DNA"/>
</dbReference>
<dbReference type="Proteomes" id="UP001056120">
    <property type="component" value="Linkage Group LG27"/>
</dbReference>
<proteinExistence type="predicted"/>
<keyword evidence="2" id="KW-1185">Reference proteome</keyword>
<evidence type="ECO:0000313" key="2">
    <source>
        <dbReference type="Proteomes" id="UP001056120"/>
    </source>
</evidence>
<evidence type="ECO:0000313" key="1">
    <source>
        <dbReference type="EMBL" id="KAI3686359.1"/>
    </source>
</evidence>
<name>A0ACB8YLZ6_9ASTR</name>
<sequence length="127" mass="13312">MKTSDIDTTGPKIHTTGAFLETSRRFSGPAFLHLRTISGHLYPKSLNIQLVTGGSFVNPDIGCMKPTWKTEATDGGPGGDRRSSLGRSGSWDLQSEIASITGIGYSDRISRGGSSGSLGGSVDVPVK</sequence>
<reference evidence="1 2" key="2">
    <citation type="journal article" date="2022" name="Mol. Ecol. Resour.">
        <title>The genomes of chicory, endive, great burdock and yacon provide insights into Asteraceae paleo-polyploidization history and plant inulin production.</title>
        <authorList>
            <person name="Fan W."/>
            <person name="Wang S."/>
            <person name="Wang H."/>
            <person name="Wang A."/>
            <person name="Jiang F."/>
            <person name="Liu H."/>
            <person name="Zhao H."/>
            <person name="Xu D."/>
            <person name="Zhang Y."/>
        </authorList>
    </citation>
    <scope>NUCLEOTIDE SEQUENCE [LARGE SCALE GENOMIC DNA]</scope>
    <source>
        <strain evidence="2">cv. Yunnan</strain>
        <tissue evidence="1">Leaves</tissue>
    </source>
</reference>
<organism evidence="1 2">
    <name type="scientific">Smallanthus sonchifolius</name>
    <dbReference type="NCBI Taxonomy" id="185202"/>
    <lineage>
        <taxon>Eukaryota</taxon>
        <taxon>Viridiplantae</taxon>
        <taxon>Streptophyta</taxon>
        <taxon>Embryophyta</taxon>
        <taxon>Tracheophyta</taxon>
        <taxon>Spermatophyta</taxon>
        <taxon>Magnoliopsida</taxon>
        <taxon>eudicotyledons</taxon>
        <taxon>Gunneridae</taxon>
        <taxon>Pentapetalae</taxon>
        <taxon>asterids</taxon>
        <taxon>campanulids</taxon>
        <taxon>Asterales</taxon>
        <taxon>Asteraceae</taxon>
        <taxon>Asteroideae</taxon>
        <taxon>Heliantheae alliance</taxon>
        <taxon>Millerieae</taxon>
        <taxon>Smallanthus</taxon>
    </lineage>
</organism>